<comment type="caution">
    <text evidence="5">The sequence shown here is derived from an EMBL/GenBank/DDBJ whole genome shotgun (WGS) entry which is preliminary data.</text>
</comment>
<evidence type="ECO:0000313" key="5">
    <source>
        <dbReference type="EMBL" id="RWR75187.1"/>
    </source>
</evidence>
<sequence length="550" mass="59838">MLNPSSFSPPPFHSYSPLIMPIEEEPEPEPPTSAHILDWLEDSISFPFLNEPYAAAAAAAADDDGINSYNQWWDQQDDEDNLINASSINSSPTALPNPSPPQPESSKKRKPPNNATAKKQSSGKTNGNHSGGGGGGGNKDARWAEQLLNPCASAIGAGNLSRVRHLLYVLHELASLSGDANYRLAAHGLRALTNHLSSSGSVSVPGVSIDRPPTFATTEPRLFQNSLIKFHELSPWFSFPNSLANASILQTLTTLDPSQQNSSSSSSSRQRNLHIVDIGVSHGIQWPTLLESLANRPGGPPPLVRLTVVAAAGTPASFSSGPPGDDYPSRLLRFAKRNNLNLQIDRVESHPLQTLTAEALGVASRGEGEGEGEKEETLIICAQFRLHQLPHEDPDDRTEFLRRMRDLEPDLVVLTENDGDCSCSCCCGDFALGFPRRVEFAWKLLDSTSAAFKGRECQERRVIEGEAATALSSAAEMNEGKAGWCERMRRLGFIGEGFGEEAVEGGRTLLRKYDGNWEMRAEEKGRQGCICLCWKGKPVSFCSLWKLPTQ</sequence>
<evidence type="ECO:0000256" key="4">
    <source>
        <dbReference type="SAM" id="MobiDB-lite"/>
    </source>
</evidence>
<dbReference type="InterPro" id="IPR005202">
    <property type="entry name" value="TF_GRAS"/>
</dbReference>
<feature type="short sequence motif" description="VHIID" evidence="3">
    <location>
        <begin position="273"/>
        <end position="277"/>
    </location>
</feature>
<dbReference type="Proteomes" id="UP000283530">
    <property type="component" value="Unassembled WGS sequence"/>
</dbReference>
<keyword evidence="2" id="KW-0804">Transcription</keyword>
<evidence type="ECO:0000313" key="6">
    <source>
        <dbReference type="Proteomes" id="UP000283530"/>
    </source>
</evidence>
<evidence type="ECO:0000256" key="3">
    <source>
        <dbReference type="PROSITE-ProRule" id="PRU01191"/>
    </source>
</evidence>
<organism evidence="5 6">
    <name type="scientific">Cinnamomum micranthum f. kanehirae</name>
    <dbReference type="NCBI Taxonomy" id="337451"/>
    <lineage>
        <taxon>Eukaryota</taxon>
        <taxon>Viridiplantae</taxon>
        <taxon>Streptophyta</taxon>
        <taxon>Embryophyta</taxon>
        <taxon>Tracheophyta</taxon>
        <taxon>Spermatophyta</taxon>
        <taxon>Magnoliopsida</taxon>
        <taxon>Magnoliidae</taxon>
        <taxon>Laurales</taxon>
        <taxon>Lauraceae</taxon>
        <taxon>Cinnamomum</taxon>
    </lineage>
</organism>
<dbReference type="STRING" id="337451.A0A3S3MUQ4"/>
<keyword evidence="6" id="KW-1185">Reference proteome</keyword>
<reference evidence="5 6" key="1">
    <citation type="journal article" date="2019" name="Nat. Plants">
        <title>Stout camphor tree genome fills gaps in understanding of flowering plant genome evolution.</title>
        <authorList>
            <person name="Chaw S.M."/>
            <person name="Liu Y.C."/>
            <person name="Wu Y.W."/>
            <person name="Wang H.Y."/>
            <person name="Lin C.I."/>
            <person name="Wu C.S."/>
            <person name="Ke H.M."/>
            <person name="Chang L.Y."/>
            <person name="Hsu C.Y."/>
            <person name="Yang H.T."/>
            <person name="Sudianto E."/>
            <person name="Hsu M.H."/>
            <person name="Wu K.P."/>
            <person name="Wang L.N."/>
            <person name="Leebens-Mack J.H."/>
            <person name="Tsai I.J."/>
        </authorList>
    </citation>
    <scope>NUCLEOTIDE SEQUENCE [LARGE SCALE GENOMIC DNA]</scope>
    <source>
        <strain evidence="6">cv. Chaw 1501</strain>
        <tissue evidence="5">Young leaves</tissue>
    </source>
</reference>
<feature type="compositionally biased region" description="Gly residues" evidence="4">
    <location>
        <begin position="129"/>
        <end position="138"/>
    </location>
</feature>
<feature type="region of interest" description="Leucine repeat II (LRII)" evidence="3">
    <location>
        <begin position="326"/>
        <end position="358"/>
    </location>
</feature>
<protein>
    <submittedName>
        <fullName evidence="5">Transcription factor GRAS</fullName>
    </submittedName>
</protein>
<name>A0A3S3MUQ4_9MAGN</name>
<gene>
    <name evidence="5" type="ORF">CKAN_00355900</name>
</gene>
<dbReference type="EMBL" id="QPKB01000001">
    <property type="protein sequence ID" value="RWR75187.1"/>
    <property type="molecule type" value="Genomic_DNA"/>
</dbReference>
<feature type="compositionally biased region" description="Polar residues" evidence="4">
    <location>
        <begin position="83"/>
        <end position="94"/>
    </location>
</feature>
<dbReference type="PANTHER" id="PTHR31636">
    <property type="entry name" value="OSJNBA0084A10.13 PROTEIN-RELATED"/>
    <property type="match status" value="1"/>
</dbReference>
<feature type="region of interest" description="SAW" evidence="3">
    <location>
        <begin position="467"/>
        <end position="546"/>
    </location>
</feature>
<comment type="similarity">
    <text evidence="3">Belongs to the GRAS family.</text>
</comment>
<feature type="region of interest" description="Disordered" evidence="4">
    <location>
        <begin position="1"/>
        <end position="34"/>
    </location>
</feature>
<feature type="region of interest" description="Disordered" evidence="4">
    <location>
        <begin position="83"/>
        <end position="141"/>
    </location>
</feature>
<keyword evidence="1" id="KW-0805">Transcription regulation</keyword>
<proteinExistence type="inferred from homology"/>
<dbReference type="AlphaFoldDB" id="A0A3S3MUQ4"/>
<dbReference type="OrthoDB" id="1908565at2759"/>
<accession>A0A3S3MUQ4</accession>
<dbReference type="Pfam" id="PF03514">
    <property type="entry name" value="GRAS"/>
    <property type="match status" value="1"/>
</dbReference>
<comment type="caution">
    <text evidence="3">Lacks conserved residue(s) required for the propagation of feature annotation.</text>
</comment>
<evidence type="ECO:0000256" key="1">
    <source>
        <dbReference type="ARBA" id="ARBA00023015"/>
    </source>
</evidence>
<dbReference type="PROSITE" id="PS50985">
    <property type="entry name" value="GRAS"/>
    <property type="match status" value="1"/>
</dbReference>
<evidence type="ECO:0000256" key="2">
    <source>
        <dbReference type="ARBA" id="ARBA00023163"/>
    </source>
</evidence>